<keyword evidence="2 4" id="KW-0436">Ligase</keyword>
<evidence type="ECO:0000256" key="1">
    <source>
        <dbReference type="ARBA" id="ARBA00006432"/>
    </source>
</evidence>
<dbReference type="AlphaFoldDB" id="A0A1J5SV62"/>
<sequence>MNTRKSWQFAAYNHYRHYILNLNSHSVVDAIAHFATSTPHKIAIQGSEGAFSYADLAGAIEQVAIKLNYNSAKVLAIAMDNSPAWAILDLAALKINLPVVPLPYFFSSEQILHALDDASVDVLLTDQPDIFEKIFNESDAKVLRKIEYRLGGKVVTQFTLHTEKSSVLPANTAKVTYTSGTTGKPKGVCLDANAITRVVHSLLQATHASSADRHLSILPLSTLLENIAGLYLPLVAGATTTLLPAAQVGLTGATGLNVTAMTYALTTSQATTTVLTPELLTALVSAVETGHPKPPYLRFVAVGGASVAPQLLNRALAVSLPVYEGYGLSECASVVALNTPSSSKLGSVGKPLSHVSIKFAEDGEILVSGACLLGYARNVDNAQFIQYWPTGDIGHFDDEGYLYITARKKNQFITSFGRNVAPEWVERELTLSPLIVQAAVFGEARPWNIAIILPAKNATVIDVNDSLAEINQTLPDYARVSQWLLAEAPFCPQNNQLTANGRLRRDAIWQAYQDQINKKYMEESYAVL</sequence>
<gene>
    <name evidence="4" type="ORF">GALL_60660</name>
</gene>
<dbReference type="Pfam" id="PF00501">
    <property type="entry name" value="AMP-binding"/>
    <property type="match status" value="1"/>
</dbReference>
<organism evidence="4">
    <name type="scientific">mine drainage metagenome</name>
    <dbReference type="NCBI Taxonomy" id="410659"/>
    <lineage>
        <taxon>unclassified sequences</taxon>
        <taxon>metagenomes</taxon>
        <taxon>ecological metagenomes</taxon>
    </lineage>
</organism>
<dbReference type="EC" id="6.2.1.3" evidence="4"/>
<comment type="similarity">
    <text evidence="1">Belongs to the ATP-dependent AMP-binding enzyme family.</text>
</comment>
<accession>A0A1J5SV62</accession>
<dbReference type="Pfam" id="PF23562">
    <property type="entry name" value="AMP-binding_C_3"/>
    <property type="match status" value="1"/>
</dbReference>
<protein>
    <submittedName>
        <fullName evidence="4">Long-chain-fatty-acid--CoA ligase FadD15</fullName>
        <ecNumber evidence="4">6.2.1.3</ecNumber>
    </submittedName>
</protein>
<dbReference type="GO" id="GO:0031956">
    <property type="term" value="F:medium-chain fatty acid-CoA ligase activity"/>
    <property type="evidence" value="ECO:0007669"/>
    <property type="project" value="TreeGrafter"/>
</dbReference>
<feature type="domain" description="AMP-dependent synthetase/ligase" evidence="3">
    <location>
        <begin position="33"/>
        <end position="370"/>
    </location>
</feature>
<evidence type="ECO:0000313" key="4">
    <source>
        <dbReference type="EMBL" id="OIR12367.1"/>
    </source>
</evidence>
<dbReference type="Gene3D" id="3.40.50.12780">
    <property type="entry name" value="N-terminal domain of ligase-like"/>
    <property type="match status" value="1"/>
</dbReference>
<evidence type="ECO:0000259" key="3">
    <source>
        <dbReference type="Pfam" id="PF00501"/>
    </source>
</evidence>
<dbReference type="Gene3D" id="3.30.300.30">
    <property type="match status" value="1"/>
</dbReference>
<dbReference type="GO" id="GO:0004467">
    <property type="term" value="F:long-chain fatty acid-CoA ligase activity"/>
    <property type="evidence" value="ECO:0007669"/>
    <property type="project" value="UniProtKB-EC"/>
</dbReference>
<dbReference type="InterPro" id="IPR042099">
    <property type="entry name" value="ANL_N_sf"/>
</dbReference>
<dbReference type="InterPro" id="IPR000873">
    <property type="entry name" value="AMP-dep_synth/lig_dom"/>
</dbReference>
<proteinExistence type="inferred from homology"/>
<dbReference type="EMBL" id="MLJW01000017">
    <property type="protein sequence ID" value="OIR12367.1"/>
    <property type="molecule type" value="Genomic_DNA"/>
</dbReference>
<dbReference type="InterPro" id="IPR045851">
    <property type="entry name" value="AMP-bd_C_sf"/>
</dbReference>
<dbReference type="PANTHER" id="PTHR43201:SF5">
    <property type="entry name" value="MEDIUM-CHAIN ACYL-COA LIGASE ACSF2, MITOCHONDRIAL"/>
    <property type="match status" value="1"/>
</dbReference>
<reference evidence="4" key="1">
    <citation type="submission" date="2016-10" db="EMBL/GenBank/DDBJ databases">
        <title>Sequence of Gallionella enrichment culture.</title>
        <authorList>
            <person name="Poehlein A."/>
            <person name="Muehling M."/>
            <person name="Daniel R."/>
        </authorList>
    </citation>
    <scope>NUCLEOTIDE SEQUENCE</scope>
</reference>
<dbReference type="PANTHER" id="PTHR43201">
    <property type="entry name" value="ACYL-COA SYNTHETASE"/>
    <property type="match status" value="1"/>
</dbReference>
<dbReference type="SUPFAM" id="SSF56801">
    <property type="entry name" value="Acetyl-CoA synthetase-like"/>
    <property type="match status" value="1"/>
</dbReference>
<name>A0A1J5SV62_9ZZZZ</name>
<dbReference type="InterPro" id="IPR020845">
    <property type="entry name" value="AMP-binding_CS"/>
</dbReference>
<dbReference type="PROSITE" id="PS00455">
    <property type="entry name" value="AMP_BINDING"/>
    <property type="match status" value="1"/>
</dbReference>
<evidence type="ECO:0000256" key="2">
    <source>
        <dbReference type="ARBA" id="ARBA00022598"/>
    </source>
</evidence>
<comment type="caution">
    <text evidence="4">The sequence shown here is derived from an EMBL/GenBank/DDBJ whole genome shotgun (WGS) entry which is preliminary data.</text>
</comment>